<evidence type="ECO:0000259" key="1">
    <source>
        <dbReference type="Pfam" id="PF18962"/>
    </source>
</evidence>
<dbReference type="RefSeq" id="WP_089356645.1">
    <property type="nucleotide sequence ID" value="NZ_FZPD01000003.1"/>
</dbReference>
<dbReference type="OrthoDB" id="177731at2"/>
<dbReference type="EMBL" id="FZPD01000003">
    <property type="protein sequence ID" value="SNS99262.1"/>
    <property type="molecule type" value="Genomic_DNA"/>
</dbReference>
<dbReference type="NCBIfam" id="TIGR04183">
    <property type="entry name" value="Por_Secre_tail"/>
    <property type="match status" value="1"/>
</dbReference>
<keyword evidence="3" id="KW-1185">Reference proteome</keyword>
<dbReference type="Pfam" id="PF18962">
    <property type="entry name" value="Por_Secre_tail"/>
    <property type="match status" value="1"/>
</dbReference>
<proteinExistence type="predicted"/>
<dbReference type="Proteomes" id="UP000198393">
    <property type="component" value="Unassembled WGS sequence"/>
</dbReference>
<evidence type="ECO:0000313" key="3">
    <source>
        <dbReference type="Proteomes" id="UP000198393"/>
    </source>
</evidence>
<feature type="domain" description="Secretion system C-terminal sorting" evidence="1">
    <location>
        <begin position="314"/>
        <end position="378"/>
    </location>
</feature>
<protein>
    <submittedName>
        <fullName evidence="2">Por secretion system C-terminal sorting domain-containing protein</fullName>
    </submittedName>
</protein>
<sequence>MKNWIKISLIPLAVFVFCHEATSQLSLQGYTTNVVGGVSEGSNYSTEVSSGEIGQIPKGDNLRIFIGLPAANLETAVPSVNITNGSNTITELVDGYLLRIKPSGNYDTLDVVNDNNGGAFSFASVFHGDYLTVVDSDPEKYVATYYGDAFLWDEADTLVLTSDTTAQIRIEVAPPPRNENTGDGLVKGTIEEDFEAENSRIDGRRRAAKRKCGLRRKRSGGRVGQDNDEFELIAYGETNNNGEFEYGFLPQGTYRFFVEYPGIPLDESSFVQFDIGEAGVADNEFVLAAFVTEEGIKVELVLGITSEFFTDFSIYPNPSVGTLHVDYDKILSNEMSMQLIDLNGKVLQAQMLKKGKNGKLKLNLEDYPAGTYLLKFFDMENGKNALTFRVIKK</sequence>
<dbReference type="AlphaFoldDB" id="A0A239J0U0"/>
<organism evidence="2 3">
    <name type="scientific">Ekhidna lutea</name>
    <dbReference type="NCBI Taxonomy" id="447679"/>
    <lineage>
        <taxon>Bacteria</taxon>
        <taxon>Pseudomonadati</taxon>
        <taxon>Bacteroidota</taxon>
        <taxon>Cytophagia</taxon>
        <taxon>Cytophagales</taxon>
        <taxon>Reichenbachiellaceae</taxon>
        <taxon>Ekhidna</taxon>
    </lineage>
</organism>
<name>A0A239J0U0_EKHLU</name>
<gene>
    <name evidence="2" type="ORF">SAMN05421640_1923</name>
</gene>
<dbReference type="InterPro" id="IPR026444">
    <property type="entry name" value="Secre_tail"/>
</dbReference>
<evidence type="ECO:0000313" key="2">
    <source>
        <dbReference type="EMBL" id="SNS99262.1"/>
    </source>
</evidence>
<reference evidence="2 3" key="1">
    <citation type="submission" date="2017-06" db="EMBL/GenBank/DDBJ databases">
        <authorList>
            <person name="Kim H.J."/>
            <person name="Triplett B.A."/>
        </authorList>
    </citation>
    <scope>NUCLEOTIDE SEQUENCE [LARGE SCALE GENOMIC DNA]</scope>
    <source>
        <strain evidence="2 3">DSM 19307</strain>
    </source>
</reference>
<accession>A0A239J0U0</accession>